<protein>
    <recommendedName>
        <fullName evidence="7">Formate-dependent phosphoribosylglycinamide formyltransferase</fullName>
        <ecNumber evidence="7">6.3.1.21</ecNumber>
    </recommendedName>
    <alternativeName>
        <fullName evidence="7">5'-phosphoribosylglycinamide transformylase 2</fullName>
    </alternativeName>
    <alternativeName>
        <fullName evidence="7">Formate-dependent GAR transformylase</fullName>
    </alternativeName>
    <alternativeName>
        <fullName evidence="7">GAR transformylase 2</fullName>
        <shortName evidence="7">GART 2</shortName>
    </alternativeName>
    <alternativeName>
        <fullName evidence="7">Non-folate glycinamide ribonucleotide transformylase</fullName>
    </alternativeName>
    <alternativeName>
        <fullName evidence="7">Phosphoribosylglycinamide formyltransferase 2</fullName>
    </alternativeName>
</protein>
<keyword evidence="6 7" id="KW-0460">Magnesium</keyword>
<sequence length="395" mass="44132">MRIGTPLSQNATKVLLLGSGELGKEFVIEAMRLGIEVVAVDSYQFAPAQQVAHRYYVVDMRDGRQIKNIVYREKPDFIVPEIEAIDTDTLLELEKEGFTVVPSGKAVKYTMDRIGIRRLAAEELGLKTSAYRFAESFDEFKQAVKELGYPVVVKPVMSSSGKGQSVVKDESQLEHAFKYAKENARGKGNALIVEEFINFDFEITLLTVRTKNQGTLFCPPIGHFQVEGDYHESWQPQPMSEVALEKAKEMAKAVTDALGGYGIFGCEFFVKGDTVWFSEVSPRPHDTGMVTMASQNMSEFEIHLRAILGLPIHIELLSPGASYCFHAKENGVAPLYEGLEEALKEPNVWVRIFGKPTTRPKRRMGVAVARAETVEEARRKAREAAMKMRVIENGS</sequence>
<gene>
    <name evidence="7" type="primary">purT</name>
    <name evidence="9" type="ORF">C7457_1029</name>
</gene>
<dbReference type="PANTHER" id="PTHR43055:SF1">
    <property type="entry name" value="FORMATE-DEPENDENT PHOSPHORIBOSYLGLYCINAMIDE FORMYLTRANSFERASE"/>
    <property type="match status" value="1"/>
</dbReference>
<dbReference type="GO" id="GO:0005829">
    <property type="term" value="C:cytosol"/>
    <property type="evidence" value="ECO:0007669"/>
    <property type="project" value="TreeGrafter"/>
</dbReference>
<feature type="binding site" evidence="7">
    <location>
        <position position="81"/>
    </location>
    <ligand>
        <name>N(1)-(5-phospho-beta-D-ribosyl)glycinamide</name>
        <dbReference type="ChEBI" id="CHEBI:143788"/>
    </ligand>
</feature>
<dbReference type="InterPro" id="IPR048740">
    <property type="entry name" value="PurT_C"/>
</dbReference>
<comment type="function">
    <text evidence="7">Involved in the de novo purine biosynthesis. Catalyzes the transfer of formate to 5-phospho-ribosyl-glycinamide (GAR), producing 5-phospho-ribosyl-N-formylglycinamide (FGAR). Formate is provided by PurU via hydrolysis of 10-formyl-tetrahydrofolate.</text>
</comment>
<dbReference type="Pfam" id="PF02222">
    <property type="entry name" value="ATP-grasp"/>
    <property type="match status" value="1"/>
</dbReference>
<comment type="pathway">
    <text evidence="7">Purine metabolism; IMP biosynthesis via de novo pathway; N(2)-formyl-N(1)-(5-phospho-D-ribosyl)glycinamide from N(1)-(5-phospho-D-ribosyl)glycinamide (formate route): step 1/1.</text>
</comment>
<keyword evidence="2 7" id="KW-0479">Metal-binding</keyword>
<feature type="binding site" evidence="7">
    <location>
        <begin position="362"/>
        <end position="363"/>
    </location>
    <ligand>
        <name>N(1)-(5-phospho-beta-D-ribosyl)glycinamide</name>
        <dbReference type="ChEBI" id="CHEBI:143788"/>
    </ligand>
</feature>
<dbReference type="GO" id="GO:0043815">
    <property type="term" value="F:phosphoribosylglycinamide formyltransferase 2 activity"/>
    <property type="evidence" value="ECO:0007669"/>
    <property type="project" value="UniProtKB-UniRule"/>
</dbReference>
<dbReference type="GO" id="GO:0006189">
    <property type="term" value="P:'de novo' IMP biosynthetic process"/>
    <property type="evidence" value="ECO:0007669"/>
    <property type="project" value="UniProtKB-UniRule"/>
</dbReference>
<feature type="binding site" evidence="7">
    <location>
        <position position="279"/>
    </location>
    <ligand>
        <name>Mg(2+)</name>
        <dbReference type="ChEBI" id="CHEBI:18420"/>
    </ligand>
</feature>
<dbReference type="GO" id="GO:0004644">
    <property type="term" value="F:phosphoribosylglycinamide formyltransferase activity"/>
    <property type="evidence" value="ECO:0007669"/>
    <property type="project" value="UniProtKB-UniRule"/>
</dbReference>
<keyword evidence="3 7" id="KW-0547">Nucleotide-binding</keyword>
<dbReference type="InterPro" id="IPR013815">
    <property type="entry name" value="ATP_grasp_subdomain_1"/>
</dbReference>
<proteinExistence type="inferred from homology"/>
<keyword evidence="4 7" id="KW-0658">Purine biosynthesis</keyword>
<keyword evidence="9" id="KW-0808">Transferase</keyword>
<accession>A0A420W682</accession>
<dbReference type="InterPro" id="IPR011761">
    <property type="entry name" value="ATP-grasp"/>
</dbReference>
<keyword evidence="10" id="KW-1185">Reference proteome</keyword>
<feature type="binding site" evidence="7">
    <location>
        <begin position="159"/>
        <end position="164"/>
    </location>
    <ligand>
        <name>ATP</name>
        <dbReference type="ChEBI" id="CHEBI:30616"/>
    </ligand>
</feature>
<dbReference type="NCBIfam" id="NF006766">
    <property type="entry name" value="PRK09288.1"/>
    <property type="match status" value="1"/>
</dbReference>
<dbReference type="EMBL" id="RBIE01000002">
    <property type="protein sequence ID" value="RKQ61593.1"/>
    <property type="molecule type" value="Genomic_DNA"/>
</dbReference>
<dbReference type="Pfam" id="PF21244">
    <property type="entry name" value="PurT_C"/>
    <property type="match status" value="1"/>
</dbReference>
<dbReference type="Gene3D" id="3.30.470.20">
    <property type="entry name" value="ATP-grasp fold, B domain"/>
    <property type="match status" value="1"/>
</dbReference>
<dbReference type="InterPro" id="IPR016185">
    <property type="entry name" value="PreATP-grasp_dom_sf"/>
</dbReference>
<comment type="subunit">
    <text evidence="7">Homodimer.</text>
</comment>
<dbReference type="HAMAP" id="MF_01643">
    <property type="entry name" value="PurT"/>
    <property type="match status" value="1"/>
</dbReference>
<dbReference type="SUPFAM" id="SSF56059">
    <property type="entry name" value="Glutathione synthetase ATP-binding domain-like"/>
    <property type="match status" value="1"/>
</dbReference>
<dbReference type="Pfam" id="PF22660">
    <property type="entry name" value="RS_preATP-grasp-like"/>
    <property type="match status" value="1"/>
</dbReference>
<dbReference type="GO" id="GO:0005524">
    <property type="term" value="F:ATP binding"/>
    <property type="evidence" value="ECO:0007669"/>
    <property type="project" value="UniProtKB-UniRule"/>
</dbReference>
<evidence type="ECO:0000313" key="10">
    <source>
        <dbReference type="Proteomes" id="UP000280881"/>
    </source>
</evidence>
<evidence type="ECO:0000256" key="4">
    <source>
        <dbReference type="ARBA" id="ARBA00022755"/>
    </source>
</evidence>
<dbReference type="AlphaFoldDB" id="A0A420W682"/>
<evidence type="ECO:0000256" key="3">
    <source>
        <dbReference type="ARBA" id="ARBA00022741"/>
    </source>
</evidence>
<evidence type="ECO:0000256" key="5">
    <source>
        <dbReference type="ARBA" id="ARBA00022840"/>
    </source>
</evidence>
<dbReference type="Proteomes" id="UP000280881">
    <property type="component" value="Unassembled WGS sequence"/>
</dbReference>
<dbReference type="EC" id="6.3.1.21" evidence="7"/>
<dbReference type="UniPathway" id="UPA00074">
    <property type="reaction ID" value="UER00127"/>
</dbReference>
<dbReference type="PANTHER" id="PTHR43055">
    <property type="entry name" value="FORMATE-DEPENDENT PHOSPHORIBOSYLGLYCINAMIDE FORMYLTRANSFERASE"/>
    <property type="match status" value="1"/>
</dbReference>
<dbReference type="SUPFAM" id="SSF52440">
    <property type="entry name" value="PreATP-grasp domain"/>
    <property type="match status" value="1"/>
</dbReference>
<evidence type="ECO:0000313" key="9">
    <source>
        <dbReference type="EMBL" id="RKQ61593.1"/>
    </source>
</evidence>
<dbReference type="OrthoDB" id="9804625at2"/>
<dbReference type="PROSITE" id="PS50975">
    <property type="entry name" value="ATP_GRASP"/>
    <property type="match status" value="1"/>
</dbReference>
<keyword evidence="5 7" id="KW-0067">ATP-binding</keyword>
<dbReference type="GO" id="GO:0000287">
    <property type="term" value="F:magnesium ion binding"/>
    <property type="evidence" value="ECO:0007669"/>
    <property type="project" value="UniProtKB-UniRule"/>
</dbReference>
<feature type="binding site" evidence="7">
    <location>
        <position position="202"/>
    </location>
    <ligand>
        <name>ATP</name>
        <dbReference type="ChEBI" id="CHEBI:30616"/>
    </ligand>
</feature>
<feature type="binding site" evidence="7">
    <location>
        <position position="267"/>
    </location>
    <ligand>
        <name>Mg(2+)</name>
        <dbReference type="ChEBI" id="CHEBI:18420"/>
    </ligand>
</feature>
<comment type="catalytic activity">
    <reaction evidence="7">
        <text>N(1)-(5-phospho-beta-D-ribosyl)glycinamide + formate + ATP = N(2)-formyl-N(1)-(5-phospho-beta-D-ribosyl)glycinamide + ADP + phosphate + H(+)</text>
        <dbReference type="Rhea" id="RHEA:24829"/>
        <dbReference type="ChEBI" id="CHEBI:15378"/>
        <dbReference type="ChEBI" id="CHEBI:15740"/>
        <dbReference type="ChEBI" id="CHEBI:30616"/>
        <dbReference type="ChEBI" id="CHEBI:43474"/>
        <dbReference type="ChEBI" id="CHEBI:143788"/>
        <dbReference type="ChEBI" id="CHEBI:147286"/>
        <dbReference type="ChEBI" id="CHEBI:456216"/>
        <dbReference type="EC" id="6.3.1.21"/>
    </reaction>
</comment>
<feature type="domain" description="ATP-grasp" evidence="8">
    <location>
        <begin position="118"/>
        <end position="308"/>
    </location>
</feature>
<evidence type="ECO:0000256" key="6">
    <source>
        <dbReference type="ARBA" id="ARBA00022842"/>
    </source>
</evidence>
<feature type="binding site" evidence="7">
    <location>
        <position position="355"/>
    </location>
    <ligand>
        <name>N(1)-(5-phospho-beta-D-ribosyl)glycinamide</name>
        <dbReference type="ChEBI" id="CHEBI:143788"/>
    </ligand>
</feature>
<feature type="binding site" evidence="7">
    <location>
        <position position="286"/>
    </location>
    <ligand>
        <name>N(1)-(5-phospho-beta-D-ribosyl)glycinamide</name>
        <dbReference type="ChEBI" id="CHEBI:143788"/>
    </ligand>
</feature>
<feature type="binding site" evidence="7">
    <location>
        <position position="154"/>
    </location>
    <ligand>
        <name>ATP</name>
        <dbReference type="ChEBI" id="CHEBI:30616"/>
    </ligand>
</feature>
<name>A0A420W682_9BACT</name>
<dbReference type="InterPro" id="IPR054350">
    <property type="entry name" value="PurT/PurK_preATP-grasp"/>
</dbReference>
<feature type="binding site" evidence="7">
    <location>
        <begin position="194"/>
        <end position="197"/>
    </location>
    <ligand>
        <name>ATP</name>
        <dbReference type="ChEBI" id="CHEBI:30616"/>
    </ligand>
</feature>
<dbReference type="RefSeq" id="WP_121170744.1">
    <property type="nucleotide sequence ID" value="NZ_RBIE01000002.1"/>
</dbReference>
<evidence type="ECO:0000256" key="7">
    <source>
        <dbReference type="HAMAP-Rule" id="MF_01643"/>
    </source>
</evidence>
<feature type="binding site" evidence="7">
    <location>
        <position position="113"/>
    </location>
    <ligand>
        <name>ATP</name>
        <dbReference type="ChEBI" id="CHEBI:30616"/>
    </ligand>
</feature>
<dbReference type="NCBIfam" id="TIGR01142">
    <property type="entry name" value="purT"/>
    <property type="match status" value="1"/>
</dbReference>
<reference evidence="9 10" key="1">
    <citation type="submission" date="2018-10" db="EMBL/GenBank/DDBJ databases">
        <title>Genomic Encyclopedia of Type Strains, Phase IV (KMG-IV): sequencing the most valuable type-strain genomes for metagenomic binning, comparative biology and taxonomic classification.</title>
        <authorList>
            <person name="Goeker M."/>
        </authorList>
    </citation>
    <scope>NUCLEOTIDE SEQUENCE [LARGE SCALE GENOMIC DNA]</scope>
    <source>
        <strain evidence="9 10">DSM 15521</strain>
    </source>
</reference>
<evidence type="ECO:0000256" key="2">
    <source>
        <dbReference type="ARBA" id="ARBA00022723"/>
    </source>
</evidence>
<evidence type="ECO:0000259" key="8">
    <source>
        <dbReference type="PROSITE" id="PS50975"/>
    </source>
</evidence>
<feature type="binding site" evidence="7">
    <location>
        <begin position="21"/>
        <end position="22"/>
    </location>
    <ligand>
        <name>N(1)-(5-phospho-beta-D-ribosyl)glycinamide</name>
        <dbReference type="ChEBI" id="CHEBI:143788"/>
    </ligand>
</feature>
<organism evidence="9 10">
    <name type="scientific">Thermovibrio guaymasensis</name>
    <dbReference type="NCBI Taxonomy" id="240167"/>
    <lineage>
        <taxon>Bacteria</taxon>
        <taxon>Pseudomonadati</taxon>
        <taxon>Aquificota</taxon>
        <taxon>Aquificia</taxon>
        <taxon>Desulfurobacteriales</taxon>
        <taxon>Desulfurobacteriaceae</taxon>
        <taxon>Thermovibrio</taxon>
    </lineage>
</organism>
<dbReference type="InterPro" id="IPR003135">
    <property type="entry name" value="ATP-grasp_carboxylate-amine"/>
</dbReference>
<dbReference type="InterPro" id="IPR005862">
    <property type="entry name" value="PurT"/>
</dbReference>
<dbReference type="Gene3D" id="3.40.50.20">
    <property type="match status" value="1"/>
</dbReference>
<evidence type="ECO:0000256" key="1">
    <source>
        <dbReference type="ARBA" id="ARBA00022598"/>
    </source>
</evidence>
<comment type="similarity">
    <text evidence="7">Belongs to the PurK/PurT family.</text>
</comment>
<dbReference type="Gene3D" id="3.30.1490.20">
    <property type="entry name" value="ATP-grasp fold, A domain"/>
    <property type="match status" value="1"/>
</dbReference>
<keyword evidence="1 7" id="KW-0436">Ligase</keyword>
<comment type="caution">
    <text evidence="9">The sequence shown here is derived from an EMBL/GenBank/DDBJ whole genome shotgun (WGS) entry which is preliminary data.</text>
</comment>